<organism evidence="1 2">
    <name type="scientific">Actinomadura bangladeshensis</name>
    <dbReference type="NCBI Taxonomy" id="453573"/>
    <lineage>
        <taxon>Bacteria</taxon>
        <taxon>Bacillati</taxon>
        <taxon>Actinomycetota</taxon>
        <taxon>Actinomycetes</taxon>
        <taxon>Streptosporangiales</taxon>
        <taxon>Thermomonosporaceae</taxon>
        <taxon>Actinomadura</taxon>
    </lineage>
</organism>
<accession>A0A4R4PET9</accession>
<evidence type="ECO:0000313" key="2">
    <source>
        <dbReference type="Proteomes" id="UP000295431"/>
    </source>
</evidence>
<name>A0A4R4PET9_9ACTN</name>
<dbReference type="RefSeq" id="WP_131935812.1">
    <property type="nucleotide sequence ID" value="NZ_BAAAMX010000002.1"/>
</dbReference>
<dbReference type="OrthoDB" id="2866199at2"/>
<dbReference type="SUPFAM" id="SSF140486">
    <property type="entry name" value="PA2201 N-terminal domain-like"/>
    <property type="match status" value="1"/>
</dbReference>
<protein>
    <submittedName>
        <fullName evidence="1">Uncharacterized protein</fullName>
    </submittedName>
</protein>
<evidence type="ECO:0000313" key="1">
    <source>
        <dbReference type="EMBL" id="TDC20327.1"/>
    </source>
</evidence>
<dbReference type="EMBL" id="SMJW01000001">
    <property type="protein sequence ID" value="TDC20327.1"/>
    <property type="molecule type" value="Genomic_DNA"/>
</dbReference>
<dbReference type="Proteomes" id="UP000295431">
    <property type="component" value="Unassembled WGS sequence"/>
</dbReference>
<proteinExistence type="predicted"/>
<gene>
    <name evidence="1" type="ORF">E1284_00110</name>
</gene>
<reference evidence="1 2" key="1">
    <citation type="submission" date="2019-03" db="EMBL/GenBank/DDBJ databases">
        <title>Draft genome sequences of novel Actinobacteria.</title>
        <authorList>
            <person name="Sahin N."/>
            <person name="Ay H."/>
            <person name="Saygin H."/>
        </authorList>
    </citation>
    <scope>NUCLEOTIDE SEQUENCE [LARGE SCALE GENOMIC DNA]</scope>
    <source>
        <strain evidence="1 2">DSM 45347</strain>
    </source>
</reference>
<sequence>MIILSGGYGVLHAREHIGDYNKIMRSADWPAGLLESLLLHEARKRNVSSVVAFAAKSSDYARVVRATPWGQAGLTAYLVTIMGVGKGASGMVPRRLGQAFAAFWQGQPADQYPEGTTVERLA</sequence>
<dbReference type="InterPro" id="IPR028997">
    <property type="entry name" value="PA2201-like_N"/>
</dbReference>
<comment type="caution">
    <text evidence="1">The sequence shown here is derived from an EMBL/GenBank/DDBJ whole genome shotgun (WGS) entry which is preliminary data.</text>
</comment>
<keyword evidence="2" id="KW-1185">Reference proteome</keyword>
<dbReference type="AlphaFoldDB" id="A0A4R4PET9"/>